<gene>
    <name evidence="3" type="ORF">OIDMADRAFT_39157</name>
</gene>
<dbReference type="AlphaFoldDB" id="A0A0C3D087"/>
<feature type="transmembrane region" description="Helical" evidence="2">
    <location>
        <begin position="16"/>
        <end position="36"/>
    </location>
</feature>
<keyword evidence="2" id="KW-0812">Transmembrane</keyword>
<dbReference type="EMBL" id="KN832872">
    <property type="protein sequence ID" value="KIN04639.1"/>
    <property type="molecule type" value="Genomic_DNA"/>
</dbReference>
<evidence type="ECO:0008006" key="5">
    <source>
        <dbReference type="Google" id="ProtNLM"/>
    </source>
</evidence>
<evidence type="ECO:0000313" key="4">
    <source>
        <dbReference type="Proteomes" id="UP000054321"/>
    </source>
</evidence>
<proteinExistence type="predicted"/>
<dbReference type="InterPro" id="IPR018750">
    <property type="entry name" value="DUF2306_membrane"/>
</dbReference>
<sequence length="333" mass="37164">MRKVYRPLGFSKGYNFPLFIIFAGAMLGFTLARLSYLNIAGSAPNSFAQGSSPGEWYNYHTGIYRIGITLHLSTCLPAGFLMVWQFVPVIRHKLLIFHRINGYLIIILVLISNVGAIILARRAFGGGVETQAAVGILVILTTISIAMAYYNIKRLQIEQHRAWMLRAMFYLGTIITTRLIMALSAIVITKIGDYYQIQTCGEVVFGYNSWEKAIQLYPECASRINETNIVVHANFNGKSEQIGASLGVGFGMAVWMSLLLHLVGVEIYLGLTPKETERLRKISYEKQLEAGMNNPGSAGLTSDRWGDADAWVPKESESSELEYRDRRCQGDAE</sequence>
<feature type="transmembrane region" description="Helical" evidence="2">
    <location>
        <begin position="102"/>
        <end position="120"/>
    </location>
</feature>
<feature type="transmembrane region" description="Helical" evidence="2">
    <location>
        <begin position="248"/>
        <end position="271"/>
    </location>
</feature>
<dbReference type="STRING" id="913774.A0A0C3D087"/>
<keyword evidence="2" id="KW-1133">Transmembrane helix</keyword>
<feature type="region of interest" description="Disordered" evidence="1">
    <location>
        <begin position="290"/>
        <end position="333"/>
    </location>
</feature>
<evidence type="ECO:0000256" key="1">
    <source>
        <dbReference type="SAM" id="MobiDB-lite"/>
    </source>
</evidence>
<dbReference type="InParanoid" id="A0A0C3D087"/>
<dbReference type="OrthoDB" id="193478at2759"/>
<feature type="transmembrane region" description="Helical" evidence="2">
    <location>
        <begin position="164"/>
        <end position="188"/>
    </location>
</feature>
<protein>
    <recommendedName>
        <fullName evidence="5">DUF2306 domain-containing protein</fullName>
    </recommendedName>
</protein>
<keyword evidence="4" id="KW-1185">Reference proteome</keyword>
<evidence type="ECO:0000256" key="2">
    <source>
        <dbReference type="SAM" id="Phobius"/>
    </source>
</evidence>
<accession>A0A0C3D087</accession>
<reference evidence="3 4" key="1">
    <citation type="submission" date="2014-04" db="EMBL/GenBank/DDBJ databases">
        <authorList>
            <consortium name="DOE Joint Genome Institute"/>
            <person name="Kuo A."/>
            <person name="Martino E."/>
            <person name="Perotto S."/>
            <person name="Kohler A."/>
            <person name="Nagy L.G."/>
            <person name="Floudas D."/>
            <person name="Copeland A."/>
            <person name="Barry K.W."/>
            <person name="Cichocki N."/>
            <person name="Veneault-Fourrey C."/>
            <person name="LaButti K."/>
            <person name="Lindquist E.A."/>
            <person name="Lipzen A."/>
            <person name="Lundell T."/>
            <person name="Morin E."/>
            <person name="Murat C."/>
            <person name="Sun H."/>
            <person name="Tunlid A."/>
            <person name="Henrissat B."/>
            <person name="Grigoriev I.V."/>
            <person name="Hibbett D.S."/>
            <person name="Martin F."/>
            <person name="Nordberg H.P."/>
            <person name="Cantor M.N."/>
            <person name="Hua S.X."/>
        </authorList>
    </citation>
    <scope>NUCLEOTIDE SEQUENCE [LARGE SCALE GENOMIC DNA]</scope>
    <source>
        <strain evidence="3 4">Zn</strain>
    </source>
</reference>
<feature type="transmembrane region" description="Helical" evidence="2">
    <location>
        <begin position="132"/>
        <end position="152"/>
    </location>
</feature>
<keyword evidence="2" id="KW-0472">Membrane</keyword>
<dbReference type="Proteomes" id="UP000054321">
    <property type="component" value="Unassembled WGS sequence"/>
</dbReference>
<name>A0A0C3D087_OIDMZ</name>
<dbReference type="Pfam" id="PF10067">
    <property type="entry name" value="DUF2306"/>
    <property type="match status" value="1"/>
</dbReference>
<feature type="compositionally biased region" description="Basic and acidic residues" evidence="1">
    <location>
        <begin position="304"/>
        <end position="333"/>
    </location>
</feature>
<evidence type="ECO:0000313" key="3">
    <source>
        <dbReference type="EMBL" id="KIN04639.1"/>
    </source>
</evidence>
<organism evidence="3 4">
    <name type="scientific">Oidiodendron maius (strain Zn)</name>
    <dbReference type="NCBI Taxonomy" id="913774"/>
    <lineage>
        <taxon>Eukaryota</taxon>
        <taxon>Fungi</taxon>
        <taxon>Dikarya</taxon>
        <taxon>Ascomycota</taxon>
        <taxon>Pezizomycotina</taxon>
        <taxon>Leotiomycetes</taxon>
        <taxon>Leotiomycetes incertae sedis</taxon>
        <taxon>Myxotrichaceae</taxon>
        <taxon>Oidiodendron</taxon>
    </lineage>
</organism>
<reference evidence="4" key="2">
    <citation type="submission" date="2015-01" db="EMBL/GenBank/DDBJ databases">
        <title>Evolutionary Origins and Diversification of the Mycorrhizal Mutualists.</title>
        <authorList>
            <consortium name="DOE Joint Genome Institute"/>
            <consortium name="Mycorrhizal Genomics Consortium"/>
            <person name="Kohler A."/>
            <person name="Kuo A."/>
            <person name="Nagy L.G."/>
            <person name="Floudas D."/>
            <person name="Copeland A."/>
            <person name="Barry K.W."/>
            <person name="Cichocki N."/>
            <person name="Veneault-Fourrey C."/>
            <person name="LaButti K."/>
            <person name="Lindquist E.A."/>
            <person name="Lipzen A."/>
            <person name="Lundell T."/>
            <person name="Morin E."/>
            <person name="Murat C."/>
            <person name="Riley R."/>
            <person name="Ohm R."/>
            <person name="Sun H."/>
            <person name="Tunlid A."/>
            <person name="Henrissat B."/>
            <person name="Grigoriev I.V."/>
            <person name="Hibbett D.S."/>
            <person name="Martin F."/>
        </authorList>
    </citation>
    <scope>NUCLEOTIDE SEQUENCE [LARGE SCALE GENOMIC DNA]</scope>
    <source>
        <strain evidence="4">Zn</strain>
    </source>
</reference>
<feature type="transmembrane region" description="Helical" evidence="2">
    <location>
        <begin position="63"/>
        <end position="90"/>
    </location>
</feature>
<dbReference type="HOGENOM" id="CLU_054818_0_0_1"/>